<dbReference type="GO" id="GO:0003677">
    <property type="term" value="F:DNA binding"/>
    <property type="evidence" value="ECO:0007669"/>
    <property type="project" value="UniProtKB-KW"/>
</dbReference>
<dbReference type="Pfam" id="PF09339">
    <property type="entry name" value="HTH_IclR"/>
    <property type="match status" value="1"/>
</dbReference>
<dbReference type="PROSITE" id="PS51078">
    <property type="entry name" value="ICLR_ED"/>
    <property type="match status" value="1"/>
</dbReference>
<gene>
    <name evidence="6" type="ORF">JOF53_004111</name>
</gene>
<feature type="domain" description="HTH iclR-type" evidence="4">
    <location>
        <begin position="6"/>
        <end position="64"/>
    </location>
</feature>
<protein>
    <submittedName>
        <fullName evidence="6">DNA-binding IclR family transcriptional regulator</fullName>
    </submittedName>
</protein>
<evidence type="ECO:0000256" key="1">
    <source>
        <dbReference type="ARBA" id="ARBA00023015"/>
    </source>
</evidence>
<dbReference type="InterPro" id="IPR005471">
    <property type="entry name" value="Tscrpt_reg_IclR_N"/>
</dbReference>
<organism evidence="6 7">
    <name type="scientific">Crossiella equi</name>
    <dbReference type="NCBI Taxonomy" id="130796"/>
    <lineage>
        <taxon>Bacteria</taxon>
        <taxon>Bacillati</taxon>
        <taxon>Actinomycetota</taxon>
        <taxon>Actinomycetes</taxon>
        <taxon>Pseudonocardiales</taxon>
        <taxon>Pseudonocardiaceae</taxon>
        <taxon>Crossiella</taxon>
    </lineage>
</organism>
<dbReference type="PROSITE" id="PS51077">
    <property type="entry name" value="HTH_ICLR"/>
    <property type="match status" value="1"/>
</dbReference>
<dbReference type="RefSeq" id="WP_158103387.1">
    <property type="nucleotide sequence ID" value="NZ_JAGIOO010000001.1"/>
</dbReference>
<accession>A0ABS5AG91</accession>
<feature type="domain" description="IclR-ED" evidence="5">
    <location>
        <begin position="65"/>
        <end position="242"/>
    </location>
</feature>
<dbReference type="Proteomes" id="UP001519363">
    <property type="component" value="Unassembled WGS sequence"/>
</dbReference>
<evidence type="ECO:0000313" key="7">
    <source>
        <dbReference type="Proteomes" id="UP001519363"/>
    </source>
</evidence>
<dbReference type="SMART" id="SM00346">
    <property type="entry name" value="HTH_ICLR"/>
    <property type="match status" value="1"/>
</dbReference>
<dbReference type="PANTHER" id="PTHR30136">
    <property type="entry name" value="HELIX-TURN-HELIX TRANSCRIPTIONAL REGULATOR, ICLR FAMILY"/>
    <property type="match status" value="1"/>
</dbReference>
<dbReference type="InterPro" id="IPR036390">
    <property type="entry name" value="WH_DNA-bd_sf"/>
</dbReference>
<evidence type="ECO:0000256" key="3">
    <source>
        <dbReference type="ARBA" id="ARBA00023163"/>
    </source>
</evidence>
<dbReference type="SUPFAM" id="SSF46785">
    <property type="entry name" value="Winged helix' DNA-binding domain"/>
    <property type="match status" value="1"/>
</dbReference>
<dbReference type="InterPro" id="IPR036388">
    <property type="entry name" value="WH-like_DNA-bd_sf"/>
</dbReference>
<dbReference type="CDD" id="cd00090">
    <property type="entry name" value="HTH_ARSR"/>
    <property type="match status" value="1"/>
</dbReference>
<name>A0ABS5AG91_9PSEU</name>
<reference evidence="6 7" key="1">
    <citation type="submission" date="2021-03" db="EMBL/GenBank/DDBJ databases">
        <title>Sequencing the genomes of 1000 actinobacteria strains.</title>
        <authorList>
            <person name="Klenk H.-P."/>
        </authorList>
    </citation>
    <scope>NUCLEOTIDE SEQUENCE [LARGE SCALE GENOMIC DNA]</scope>
    <source>
        <strain evidence="6 7">DSM 44580</strain>
    </source>
</reference>
<dbReference type="Gene3D" id="1.10.10.10">
    <property type="entry name" value="Winged helix-like DNA-binding domain superfamily/Winged helix DNA-binding domain"/>
    <property type="match status" value="1"/>
</dbReference>
<dbReference type="SUPFAM" id="SSF55781">
    <property type="entry name" value="GAF domain-like"/>
    <property type="match status" value="1"/>
</dbReference>
<proteinExistence type="predicted"/>
<keyword evidence="7" id="KW-1185">Reference proteome</keyword>
<keyword evidence="1" id="KW-0805">Transcription regulation</keyword>
<evidence type="ECO:0000256" key="2">
    <source>
        <dbReference type="ARBA" id="ARBA00023125"/>
    </source>
</evidence>
<dbReference type="EMBL" id="JAGIOO010000001">
    <property type="protein sequence ID" value="MBP2475239.1"/>
    <property type="molecule type" value="Genomic_DNA"/>
</dbReference>
<dbReference type="InterPro" id="IPR029016">
    <property type="entry name" value="GAF-like_dom_sf"/>
</dbReference>
<dbReference type="PANTHER" id="PTHR30136:SF24">
    <property type="entry name" value="HTH-TYPE TRANSCRIPTIONAL REPRESSOR ALLR"/>
    <property type="match status" value="1"/>
</dbReference>
<sequence length="246" mass="25759">MTEAPPGAVEKALAVLEALAEHGRVTDLARVTGLPKSTVHRVLRTLVEQGFALPDQHGNYLAGPKVLALAGRVLHRLDPARRARAPLAALQADTGGTVHLAVLTGDELVCVDRVEGDKPYRLASRAGRALPLHRSAIGKAVLAALPPAELTAVLARLPLSPTSPIAVREALAPVRRAGFALDDEEHQAGVRCVGAVVRDHTGAVLGGVDVSALAIEHTMAELREHGHRVVRAAAEVSLAFGHTPTL</sequence>
<comment type="caution">
    <text evidence="6">The sequence shown here is derived from an EMBL/GenBank/DDBJ whole genome shotgun (WGS) entry which is preliminary data.</text>
</comment>
<evidence type="ECO:0000313" key="6">
    <source>
        <dbReference type="EMBL" id="MBP2475239.1"/>
    </source>
</evidence>
<dbReference type="Gene3D" id="3.30.450.40">
    <property type="match status" value="1"/>
</dbReference>
<dbReference type="InterPro" id="IPR050707">
    <property type="entry name" value="HTH_MetabolicPath_Reg"/>
</dbReference>
<dbReference type="InterPro" id="IPR014757">
    <property type="entry name" value="Tscrpt_reg_IclR_C"/>
</dbReference>
<dbReference type="Pfam" id="PF01614">
    <property type="entry name" value="IclR_C"/>
    <property type="match status" value="1"/>
</dbReference>
<keyword evidence="3" id="KW-0804">Transcription</keyword>
<keyword evidence="2 6" id="KW-0238">DNA-binding</keyword>
<evidence type="ECO:0000259" key="5">
    <source>
        <dbReference type="PROSITE" id="PS51078"/>
    </source>
</evidence>
<evidence type="ECO:0000259" key="4">
    <source>
        <dbReference type="PROSITE" id="PS51077"/>
    </source>
</evidence>
<dbReference type="InterPro" id="IPR011991">
    <property type="entry name" value="ArsR-like_HTH"/>
</dbReference>